<comment type="caution">
    <text evidence="2">The sequence shown here is derived from an EMBL/GenBank/DDBJ whole genome shotgun (WGS) entry which is preliminary data.</text>
</comment>
<feature type="region of interest" description="Disordered" evidence="1">
    <location>
        <begin position="1"/>
        <end position="75"/>
    </location>
</feature>
<evidence type="ECO:0000313" key="2">
    <source>
        <dbReference type="EMBL" id="GAB0188269.1"/>
    </source>
</evidence>
<proteinExistence type="predicted"/>
<dbReference type="AlphaFoldDB" id="A0ABC9WS72"/>
<organism evidence="2 3">
    <name type="scientific">Grus japonensis</name>
    <name type="common">Japanese crane</name>
    <name type="synonym">Red-crowned crane</name>
    <dbReference type="NCBI Taxonomy" id="30415"/>
    <lineage>
        <taxon>Eukaryota</taxon>
        <taxon>Metazoa</taxon>
        <taxon>Chordata</taxon>
        <taxon>Craniata</taxon>
        <taxon>Vertebrata</taxon>
        <taxon>Euteleostomi</taxon>
        <taxon>Archelosauria</taxon>
        <taxon>Archosauria</taxon>
        <taxon>Dinosauria</taxon>
        <taxon>Saurischia</taxon>
        <taxon>Theropoda</taxon>
        <taxon>Coelurosauria</taxon>
        <taxon>Aves</taxon>
        <taxon>Neognathae</taxon>
        <taxon>Neoaves</taxon>
        <taxon>Gruiformes</taxon>
        <taxon>Gruidae</taxon>
        <taxon>Grus</taxon>
    </lineage>
</organism>
<sequence length="188" mass="20522">MPAGSKMDLPLAKAKPKPISDGGSASGITKLRRGKKNHQEQLKPETRVRICERNSPAATKVSAEGGGGDAPGARAEIPLQPVEKTMVRQAVHLQPMEDDGEQISTCSLWRTPCQSRWRHLKEAVTLWVSPCWSRLLAGPLAPWRQDTMLEQVCWQDLWPHGGPTLEQSGPEGLHPMEGTHTGAVCEGL</sequence>
<gene>
    <name evidence="2" type="ORF">GRJ2_001292200</name>
</gene>
<dbReference type="Proteomes" id="UP001623348">
    <property type="component" value="Unassembled WGS sequence"/>
</dbReference>
<reference evidence="2 3" key="1">
    <citation type="submission" date="2024-06" db="EMBL/GenBank/DDBJ databases">
        <title>The draft genome of Grus japonensis, version 3.</title>
        <authorList>
            <person name="Nabeshima K."/>
            <person name="Suzuki S."/>
            <person name="Onuma M."/>
        </authorList>
    </citation>
    <scope>NUCLEOTIDE SEQUENCE [LARGE SCALE GENOMIC DNA]</scope>
    <source>
        <strain evidence="2 3">451A</strain>
    </source>
</reference>
<keyword evidence="3" id="KW-1185">Reference proteome</keyword>
<evidence type="ECO:0000256" key="1">
    <source>
        <dbReference type="SAM" id="MobiDB-lite"/>
    </source>
</evidence>
<dbReference type="EMBL" id="BAAFJT010000004">
    <property type="protein sequence ID" value="GAB0188269.1"/>
    <property type="molecule type" value="Genomic_DNA"/>
</dbReference>
<evidence type="ECO:0000313" key="3">
    <source>
        <dbReference type="Proteomes" id="UP001623348"/>
    </source>
</evidence>
<accession>A0ABC9WS72</accession>
<protein>
    <submittedName>
        <fullName evidence="2">EH domain-containing protein 4</fullName>
    </submittedName>
</protein>
<feature type="compositionally biased region" description="Basic and acidic residues" evidence="1">
    <location>
        <begin position="37"/>
        <end position="52"/>
    </location>
</feature>
<name>A0ABC9WS72_GRUJA</name>